<feature type="domain" description="N-acetyltransferase" evidence="1">
    <location>
        <begin position="20"/>
        <end position="187"/>
    </location>
</feature>
<dbReference type="RefSeq" id="XP_060362265.1">
    <property type="nucleotide sequence ID" value="XM_060508784.1"/>
</dbReference>
<gene>
    <name evidence="2" type="ORF">BDZ83DRAFT_629848</name>
</gene>
<evidence type="ECO:0000313" key="2">
    <source>
        <dbReference type="EMBL" id="KAK1721469.1"/>
    </source>
</evidence>
<organism evidence="2 3">
    <name type="scientific">Glomerella acutata</name>
    <name type="common">Colletotrichum acutatum</name>
    <dbReference type="NCBI Taxonomy" id="27357"/>
    <lineage>
        <taxon>Eukaryota</taxon>
        <taxon>Fungi</taxon>
        <taxon>Dikarya</taxon>
        <taxon>Ascomycota</taxon>
        <taxon>Pezizomycotina</taxon>
        <taxon>Sordariomycetes</taxon>
        <taxon>Hypocreomycetidae</taxon>
        <taxon>Glomerellales</taxon>
        <taxon>Glomerellaceae</taxon>
        <taxon>Colletotrichum</taxon>
        <taxon>Colletotrichum acutatum species complex</taxon>
    </lineage>
</organism>
<keyword evidence="3" id="KW-1185">Reference proteome</keyword>
<dbReference type="PANTHER" id="PTHR43305:SF1">
    <property type="entry name" value="FAMILY N-ACETYLTRANSFERASE, PUTATIVE (AFU_ORTHOLOGUE AFUA_2G01380)-RELATED"/>
    <property type="match status" value="1"/>
</dbReference>
<comment type="caution">
    <text evidence="2">The sequence shown here is derived from an EMBL/GenBank/DDBJ whole genome shotgun (WGS) entry which is preliminary data.</text>
</comment>
<dbReference type="AlphaFoldDB" id="A0AAD8UIC3"/>
<proteinExistence type="predicted"/>
<evidence type="ECO:0000313" key="3">
    <source>
        <dbReference type="Proteomes" id="UP001244207"/>
    </source>
</evidence>
<dbReference type="Pfam" id="PF00583">
    <property type="entry name" value="Acetyltransf_1"/>
    <property type="match status" value="1"/>
</dbReference>
<dbReference type="InterPro" id="IPR000182">
    <property type="entry name" value="GNAT_dom"/>
</dbReference>
<dbReference type="InterPro" id="IPR016181">
    <property type="entry name" value="Acyl_CoA_acyltransferase"/>
</dbReference>
<dbReference type="Proteomes" id="UP001244207">
    <property type="component" value="Unassembled WGS sequence"/>
</dbReference>
<reference evidence="2" key="1">
    <citation type="submission" date="2021-12" db="EMBL/GenBank/DDBJ databases">
        <title>Comparative genomics, transcriptomics and evolutionary studies reveal genomic signatures of adaptation to plant cell wall in hemibiotrophic fungi.</title>
        <authorList>
            <consortium name="DOE Joint Genome Institute"/>
            <person name="Baroncelli R."/>
            <person name="Diaz J.F."/>
            <person name="Benocci T."/>
            <person name="Peng M."/>
            <person name="Battaglia E."/>
            <person name="Haridas S."/>
            <person name="Andreopoulos W."/>
            <person name="Labutti K."/>
            <person name="Pangilinan J."/>
            <person name="Floch G.L."/>
            <person name="Makela M.R."/>
            <person name="Henrissat B."/>
            <person name="Grigoriev I.V."/>
            <person name="Crouch J.A."/>
            <person name="De Vries R.P."/>
            <person name="Sukno S.A."/>
            <person name="Thon M.R."/>
        </authorList>
    </citation>
    <scope>NUCLEOTIDE SEQUENCE</scope>
    <source>
        <strain evidence="2">CBS 112980</strain>
    </source>
</reference>
<sequence>MPDPPLIMQNPAIQDVPMSVILRQATGPTDMTAARKCLEAYTQWLDEDISFQNYTQELSDLPGKYSLPSGALLLAVDSTSGNILGCIAMRPLRIEPTYLLNRQPDARYCEIKRLFVYPEARGKQVARLLIHEVLRRAEEQGYDEALLDTMAKMQAAVRLYASEGFQETSPYYYNPLNGALYMSKRLSKV</sequence>
<name>A0AAD8UIC3_GLOAC</name>
<accession>A0AAD8UIC3</accession>
<evidence type="ECO:0000259" key="1">
    <source>
        <dbReference type="PROSITE" id="PS51186"/>
    </source>
</evidence>
<dbReference type="Gene3D" id="3.40.630.30">
    <property type="match status" value="1"/>
</dbReference>
<dbReference type="GO" id="GO:0016747">
    <property type="term" value="F:acyltransferase activity, transferring groups other than amino-acyl groups"/>
    <property type="evidence" value="ECO:0007669"/>
    <property type="project" value="InterPro"/>
</dbReference>
<dbReference type="GeneID" id="85392683"/>
<dbReference type="PANTHER" id="PTHR43305">
    <property type="entry name" value="FAMILY N-ACETYLTRANSFERASE, PUTATIVE (AFU_ORTHOLOGUE AFUA_2G01380)-RELATED"/>
    <property type="match status" value="1"/>
</dbReference>
<dbReference type="EMBL" id="JAHMHS010000083">
    <property type="protein sequence ID" value="KAK1721469.1"/>
    <property type="molecule type" value="Genomic_DNA"/>
</dbReference>
<dbReference type="CDD" id="cd04301">
    <property type="entry name" value="NAT_SF"/>
    <property type="match status" value="1"/>
</dbReference>
<protein>
    <submittedName>
        <fullName evidence="2">Acyl-CoA N-acyltransferase</fullName>
    </submittedName>
</protein>
<dbReference type="PROSITE" id="PS51186">
    <property type="entry name" value="GNAT"/>
    <property type="match status" value="1"/>
</dbReference>
<dbReference type="InterPro" id="IPR052777">
    <property type="entry name" value="Acetyltransferase_Enz"/>
</dbReference>
<dbReference type="SUPFAM" id="SSF55729">
    <property type="entry name" value="Acyl-CoA N-acyltransferases (Nat)"/>
    <property type="match status" value="1"/>
</dbReference>